<dbReference type="SUPFAM" id="SSF50978">
    <property type="entry name" value="WD40 repeat-like"/>
    <property type="match status" value="1"/>
</dbReference>
<name>G8Y0P0_PICSO</name>
<dbReference type="GO" id="GO:0005737">
    <property type="term" value="C:cytoplasm"/>
    <property type="evidence" value="ECO:0007669"/>
    <property type="project" value="UniProtKB-SubCell"/>
</dbReference>
<dbReference type="Gene3D" id="2.130.10.10">
    <property type="entry name" value="YVTN repeat-like/Quinoprotein amine dehydrogenase"/>
    <property type="match status" value="1"/>
</dbReference>
<dbReference type="InterPro" id="IPR015943">
    <property type="entry name" value="WD40/YVTN_repeat-like_dom_sf"/>
</dbReference>
<dbReference type="SMART" id="SM00320">
    <property type="entry name" value="WD40"/>
    <property type="match status" value="5"/>
</dbReference>
<gene>
    <name evidence="4" type="primary">Piso0_004879</name>
    <name evidence="4" type="ORF">GNLVRS01_PISO0N03115g</name>
</gene>
<dbReference type="EMBL" id="FO082046">
    <property type="protein sequence ID" value="CCE86393.1"/>
    <property type="molecule type" value="Genomic_DNA"/>
</dbReference>
<organism evidence="4 5">
    <name type="scientific">Pichia sorbitophila (strain ATCC MYA-4447 / BCRC 22081 / CBS 7064 / NBRC 10061 / NRRL Y-12695)</name>
    <name type="common">Hybrid yeast</name>
    <dbReference type="NCBI Taxonomy" id="559304"/>
    <lineage>
        <taxon>Eukaryota</taxon>
        <taxon>Fungi</taxon>
        <taxon>Dikarya</taxon>
        <taxon>Ascomycota</taxon>
        <taxon>Saccharomycotina</taxon>
        <taxon>Pichiomycetes</taxon>
        <taxon>Debaryomycetaceae</taxon>
        <taxon>Millerozyma</taxon>
    </lineage>
</organism>
<proteinExistence type="inferred from homology"/>
<dbReference type="InterPro" id="IPR036322">
    <property type="entry name" value="WD40_repeat_dom_sf"/>
</dbReference>
<dbReference type="PANTHER" id="PTHR22842">
    <property type="entry name" value="WD40 REPEAT PROTEIN"/>
    <property type="match status" value="1"/>
</dbReference>
<dbReference type="OMA" id="IDCKFIN"/>
<evidence type="ECO:0000313" key="5">
    <source>
        <dbReference type="Proteomes" id="UP000005222"/>
    </source>
</evidence>
<dbReference type="AlphaFoldDB" id="G8Y0P0"/>
<dbReference type="InParanoid" id="G8Y0P0"/>
<sequence>MNNRSIEIHPSSSINAICPIPNTELVATGGGNDSLVKLFRLNENEPMLQEVGKEHLNGVNSLDVVFSGEELVSVGGSNVVVWDLVKQCKITNFRSTASAVRDDILGCKILNNSLVASCGTGCHTSLFDLRNSQRNKPVFSLQMGRDSLTCIDYDDAGRNAMTVVSLDGNCYTVDFRKKELITDRMGHGSILYVKSYSEAKNVLTFDDGNVRIGSLGSIDEGMMFKISDTSLSYRINADLVSDYYSSLEHLFSGTEKGQVSMWTIDSKNNKECSFKTLSTQKTRKSRDEDIIGVVKFLAHSNRLVASSATGYLHIWDNFF</sequence>
<dbReference type="eggNOG" id="ENOG502RS0S">
    <property type="taxonomic scope" value="Eukaryota"/>
</dbReference>
<reference evidence="4 5" key="1">
    <citation type="journal article" date="2012" name="G3 (Bethesda)">
        <title>Pichia sorbitophila, an interspecies yeast hybrid reveals early steps of genome resolution following polyploidization.</title>
        <authorList>
            <person name="Leh Louis V."/>
            <person name="Despons L."/>
            <person name="Friedrich A."/>
            <person name="Martin T."/>
            <person name="Durrens P."/>
            <person name="Casaregola S."/>
            <person name="Neuveglise C."/>
            <person name="Fairhead C."/>
            <person name="Marck C."/>
            <person name="Cruz J.A."/>
            <person name="Straub M.L."/>
            <person name="Kugler V."/>
            <person name="Sacerdot C."/>
            <person name="Uzunov Z."/>
            <person name="Thierry A."/>
            <person name="Weiss S."/>
            <person name="Bleykasten C."/>
            <person name="De Montigny J."/>
            <person name="Jacques N."/>
            <person name="Jung P."/>
            <person name="Lemaire M."/>
            <person name="Mallet S."/>
            <person name="Morel G."/>
            <person name="Richard G.F."/>
            <person name="Sarkar A."/>
            <person name="Savel G."/>
            <person name="Schacherer J."/>
            <person name="Seret M.L."/>
            <person name="Talla E."/>
            <person name="Samson G."/>
            <person name="Jubin C."/>
            <person name="Poulain J."/>
            <person name="Vacherie B."/>
            <person name="Barbe V."/>
            <person name="Pelletier E."/>
            <person name="Sherman D.J."/>
            <person name="Westhof E."/>
            <person name="Weissenbach J."/>
            <person name="Baret P.V."/>
            <person name="Wincker P."/>
            <person name="Gaillardin C."/>
            <person name="Dujon B."/>
            <person name="Souciet J.L."/>
        </authorList>
    </citation>
    <scope>NUCLEOTIDE SEQUENCE [LARGE SCALE GENOMIC DNA]</scope>
    <source>
        <strain evidence="5">ATCC MYA-4447 / BCRC 22081 / CBS 7064 / NBRC 10061 / NRRL Y-12695</strain>
    </source>
</reference>
<keyword evidence="5" id="KW-1185">Reference proteome</keyword>
<dbReference type="GO" id="GO:0071013">
    <property type="term" value="C:catalytic step 2 spliceosome"/>
    <property type="evidence" value="ECO:0007669"/>
    <property type="project" value="TreeGrafter"/>
</dbReference>
<evidence type="ECO:0000256" key="1">
    <source>
        <dbReference type="ARBA" id="ARBA00004496"/>
    </source>
</evidence>
<accession>G8Y0P0</accession>
<dbReference type="PANTHER" id="PTHR22842:SF3">
    <property type="entry name" value="WD REPEAT DOMAIN-CONTAINING PROTEIN 83"/>
    <property type="match status" value="1"/>
</dbReference>
<protein>
    <submittedName>
        <fullName evidence="4">Piso0_004879 protein</fullName>
    </submittedName>
</protein>
<keyword evidence="2" id="KW-0963">Cytoplasm</keyword>
<dbReference type="InterPro" id="IPR001680">
    <property type="entry name" value="WD40_rpt"/>
</dbReference>
<evidence type="ECO:0000256" key="3">
    <source>
        <dbReference type="ARBA" id="ARBA00038145"/>
    </source>
</evidence>
<dbReference type="InterPro" id="IPR051980">
    <property type="entry name" value="WD_repeat_MORG1"/>
</dbReference>
<dbReference type="OrthoDB" id="1068471at2759"/>
<dbReference type="GO" id="GO:0000398">
    <property type="term" value="P:mRNA splicing, via spliceosome"/>
    <property type="evidence" value="ECO:0007669"/>
    <property type="project" value="TreeGrafter"/>
</dbReference>
<evidence type="ECO:0000313" key="4">
    <source>
        <dbReference type="EMBL" id="CCE86393.1"/>
    </source>
</evidence>
<dbReference type="Proteomes" id="UP000005222">
    <property type="component" value="Chromosome N"/>
</dbReference>
<dbReference type="HOGENOM" id="CLU_850240_0_0_1"/>
<evidence type="ECO:0000256" key="2">
    <source>
        <dbReference type="ARBA" id="ARBA00022490"/>
    </source>
</evidence>
<comment type="similarity">
    <text evidence="3">Belongs to the WD repeat MORG1 family.</text>
</comment>
<comment type="subcellular location">
    <subcellularLocation>
        <location evidence="1">Cytoplasm</location>
    </subcellularLocation>
</comment>
<dbReference type="Pfam" id="PF00400">
    <property type="entry name" value="WD40"/>
    <property type="match status" value="1"/>
</dbReference>